<gene>
    <name evidence="3" type="primary">BnaC06g04360D</name>
    <name evidence="3" type="ORF">GSBRNA2T00029171001</name>
</gene>
<feature type="region of interest" description="Disordered" evidence="1">
    <location>
        <begin position="69"/>
        <end position="93"/>
    </location>
</feature>
<dbReference type="AlphaFoldDB" id="A0A078GIK2"/>
<feature type="chain" id="PRO_5044540082" evidence="2">
    <location>
        <begin position="23"/>
        <end position="110"/>
    </location>
</feature>
<sequence>MMNPSPFVLFFVVSTSPTGVSSSSLLLHCNVSHQSISLIKPPSALLQSCASSVLFDLRFYLLLNSENFDDEDDEDEEDQQKKSRKLDQKQSDDALDHDMTYIVFRGEDFN</sequence>
<evidence type="ECO:0000313" key="4">
    <source>
        <dbReference type="Proteomes" id="UP000028999"/>
    </source>
</evidence>
<dbReference type="SMR" id="A0A078GIK2"/>
<dbReference type="PaxDb" id="3708-A0A078GIK2"/>
<feature type="compositionally biased region" description="Acidic residues" evidence="1">
    <location>
        <begin position="69"/>
        <end position="78"/>
    </location>
</feature>
<proteinExistence type="predicted"/>
<dbReference type="Proteomes" id="UP000028999">
    <property type="component" value="Unassembled WGS sequence"/>
</dbReference>
<feature type="signal peptide" evidence="2">
    <location>
        <begin position="1"/>
        <end position="22"/>
    </location>
</feature>
<evidence type="ECO:0000256" key="1">
    <source>
        <dbReference type="SAM" id="MobiDB-lite"/>
    </source>
</evidence>
<evidence type="ECO:0000313" key="3">
    <source>
        <dbReference type="EMBL" id="CDY25211.1"/>
    </source>
</evidence>
<name>A0A078GIK2_BRANA</name>
<keyword evidence="4" id="KW-1185">Reference proteome</keyword>
<reference evidence="3 4" key="1">
    <citation type="journal article" date="2014" name="Science">
        <title>Plant genetics. Early allopolyploid evolution in the post-Neolithic Brassica napus oilseed genome.</title>
        <authorList>
            <person name="Chalhoub B."/>
            <person name="Denoeud F."/>
            <person name="Liu S."/>
            <person name="Parkin I.A."/>
            <person name="Tang H."/>
            <person name="Wang X."/>
            <person name="Chiquet J."/>
            <person name="Belcram H."/>
            <person name="Tong C."/>
            <person name="Samans B."/>
            <person name="Correa M."/>
            <person name="Da Silva C."/>
            <person name="Just J."/>
            <person name="Falentin C."/>
            <person name="Koh C.S."/>
            <person name="Le Clainche I."/>
            <person name="Bernard M."/>
            <person name="Bento P."/>
            <person name="Noel B."/>
            <person name="Labadie K."/>
            <person name="Alberti A."/>
            <person name="Charles M."/>
            <person name="Arnaud D."/>
            <person name="Guo H."/>
            <person name="Daviaud C."/>
            <person name="Alamery S."/>
            <person name="Jabbari K."/>
            <person name="Zhao M."/>
            <person name="Edger P.P."/>
            <person name="Chelaifa H."/>
            <person name="Tack D."/>
            <person name="Lassalle G."/>
            <person name="Mestiri I."/>
            <person name="Schnel N."/>
            <person name="Le Paslier M.C."/>
            <person name="Fan G."/>
            <person name="Renault V."/>
            <person name="Bayer P.E."/>
            <person name="Golicz A.A."/>
            <person name="Manoli S."/>
            <person name="Lee T.H."/>
            <person name="Thi V.H."/>
            <person name="Chalabi S."/>
            <person name="Hu Q."/>
            <person name="Fan C."/>
            <person name="Tollenaere R."/>
            <person name="Lu Y."/>
            <person name="Battail C."/>
            <person name="Shen J."/>
            <person name="Sidebottom C.H."/>
            <person name="Wang X."/>
            <person name="Canaguier A."/>
            <person name="Chauveau A."/>
            <person name="Berard A."/>
            <person name="Deniot G."/>
            <person name="Guan M."/>
            <person name="Liu Z."/>
            <person name="Sun F."/>
            <person name="Lim Y.P."/>
            <person name="Lyons E."/>
            <person name="Town C.D."/>
            <person name="Bancroft I."/>
            <person name="Wang X."/>
            <person name="Meng J."/>
            <person name="Ma J."/>
            <person name="Pires J.C."/>
            <person name="King G.J."/>
            <person name="Brunel D."/>
            <person name="Delourme R."/>
            <person name="Renard M."/>
            <person name="Aury J.M."/>
            <person name="Adams K.L."/>
            <person name="Batley J."/>
            <person name="Snowdon R.J."/>
            <person name="Tost J."/>
            <person name="Edwards D."/>
            <person name="Zhou Y."/>
            <person name="Hua W."/>
            <person name="Sharpe A.G."/>
            <person name="Paterson A.H."/>
            <person name="Guan C."/>
            <person name="Wincker P."/>
        </authorList>
    </citation>
    <scope>NUCLEOTIDE SEQUENCE [LARGE SCALE GENOMIC DNA]</scope>
    <source>
        <strain evidence="4">cv. Darmor-bzh</strain>
    </source>
</reference>
<dbReference type="Gramene" id="CDY25211">
    <property type="protein sequence ID" value="CDY25211"/>
    <property type="gene ID" value="GSBRNA2T00029171001"/>
</dbReference>
<evidence type="ECO:0000256" key="2">
    <source>
        <dbReference type="SAM" id="SignalP"/>
    </source>
</evidence>
<organism evidence="3 4">
    <name type="scientific">Brassica napus</name>
    <name type="common">Rape</name>
    <dbReference type="NCBI Taxonomy" id="3708"/>
    <lineage>
        <taxon>Eukaryota</taxon>
        <taxon>Viridiplantae</taxon>
        <taxon>Streptophyta</taxon>
        <taxon>Embryophyta</taxon>
        <taxon>Tracheophyta</taxon>
        <taxon>Spermatophyta</taxon>
        <taxon>Magnoliopsida</taxon>
        <taxon>eudicotyledons</taxon>
        <taxon>Gunneridae</taxon>
        <taxon>Pentapetalae</taxon>
        <taxon>rosids</taxon>
        <taxon>malvids</taxon>
        <taxon>Brassicales</taxon>
        <taxon>Brassicaceae</taxon>
        <taxon>Brassiceae</taxon>
        <taxon>Brassica</taxon>
    </lineage>
</organism>
<protein>
    <submittedName>
        <fullName evidence="3">BnaC06g04360D protein</fullName>
    </submittedName>
</protein>
<feature type="compositionally biased region" description="Basic and acidic residues" evidence="1">
    <location>
        <begin position="79"/>
        <end position="93"/>
    </location>
</feature>
<accession>A0A078GIK2</accession>
<dbReference type="EMBL" id="LK032170">
    <property type="protein sequence ID" value="CDY25211.1"/>
    <property type="molecule type" value="Genomic_DNA"/>
</dbReference>
<keyword evidence="2" id="KW-0732">Signal</keyword>